<comment type="caution">
    <text evidence="1">The sequence shown here is derived from an EMBL/GenBank/DDBJ whole genome shotgun (WGS) entry which is preliminary data.</text>
</comment>
<gene>
    <name evidence="1" type="ORF">RJT34_01577</name>
</gene>
<dbReference type="Proteomes" id="UP001359559">
    <property type="component" value="Unassembled WGS sequence"/>
</dbReference>
<dbReference type="AlphaFoldDB" id="A0AAN9KH88"/>
<proteinExistence type="predicted"/>
<evidence type="ECO:0000313" key="1">
    <source>
        <dbReference type="EMBL" id="KAK7317397.1"/>
    </source>
</evidence>
<organism evidence="1 2">
    <name type="scientific">Clitoria ternatea</name>
    <name type="common">Butterfly pea</name>
    <dbReference type="NCBI Taxonomy" id="43366"/>
    <lineage>
        <taxon>Eukaryota</taxon>
        <taxon>Viridiplantae</taxon>
        <taxon>Streptophyta</taxon>
        <taxon>Embryophyta</taxon>
        <taxon>Tracheophyta</taxon>
        <taxon>Spermatophyta</taxon>
        <taxon>Magnoliopsida</taxon>
        <taxon>eudicotyledons</taxon>
        <taxon>Gunneridae</taxon>
        <taxon>Pentapetalae</taxon>
        <taxon>rosids</taxon>
        <taxon>fabids</taxon>
        <taxon>Fabales</taxon>
        <taxon>Fabaceae</taxon>
        <taxon>Papilionoideae</taxon>
        <taxon>50 kb inversion clade</taxon>
        <taxon>NPAAA clade</taxon>
        <taxon>indigoferoid/millettioid clade</taxon>
        <taxon>Phaseoleae</taxon>
        <taxon>Clitoria</taxon>
    </lineage>
</organism>
<name>A0AAN9KH88_CLITE</name>
<protein>
    <submittedName>
        <fullName evidence="1">Uncharacterized protein</fullName>
    </submittedName>
</protein>
<reference evidence="1 2" key="1">
    <citation type="submission" date="2024-01" db="EMBL/GenBank/DDBJ databases">
        <title>The genomes of 5 underutilized Papilionoideae crops provide insights into root nodulation and disease resistance.</title>
        <authorList>
            <person name="Yuan L."/>
        </authorList>
    </citation>
    <scope>NUCLEOTIDE SEQUENCE [LARGE SCALE GENOMIC DNA]</scope>
    <source>
        <strain evidence="1">LY-2023</strain>
        <tissue evidence="1">Leaf</tissue>
    </source>
</reference>
<dbReference type="EMBL" id="JAYKXN010000001">
    <property type="protein sequence ID" value="KAK7317397.1"/>
    <property type="molecule type" value="Genomic_DNA"/>
</dbReference>
<keyword evidence="2" id="KW-1185">Reference proteome</keyword>
<accession>A0AAN9KH88</accession>
<evidence type="ECO:0000313" key="2">
    <source>
        <dbReference type="Proteomes" id="UP001359559"/>
    </source>
</evidence>
<sequence length="109" mass="12416">MWAKGGVTCEDSPTLKSVITFQLENSKASTQALAPDINYLPLVKLSVLSYSYSCKLWLSICQQSLFFDPIFVLGFMCKTILKTQHLLRFMTLLYFTVLEYEIFQVGVSI</sequence>